<dbReference type="Gene3D" id="3.40.630.30">
    <property type="match status" value="1"/>
</dbReference>
<evidence type="ECO:0000313" key="1">
    <source>
        <dbReference type="EMBL" id="AZZ40077.1"/>
    </source>
</evidence>
<sequence length="274" mass="30229">MEDLTEVSPAHQDRTHPVRLYIGTLTEAAEFGEATRLYRRTFNYDLPQLSLNANLLSALGRHGGSSVGVRRDTPDGPLVGFAYGFAALDPETHKLFHYSQAAVVDPSMQGEGIGRILKLRQAEVARDWGATHMRWGYNPLFARNAHFNLDSLRGVGREFVVDYYGRPHSDRMIVEWNLSEDVDRYADEHALAVPPELAEAEPAVAVPDQDGIWIPIPSGVVAGDDSEEGTEPVRDRLRQTLSEVMGSGMVLVSCRRLGDSLSVYRAVESRGGAL</sequence>
<proteinExistence type="predicted"/>
<name>A0A3Q9ULS4_9ACTN</name>
<dbReference type="AlphaFoldDB" id="A0A3Q9ULS4"/>
<dbReference type="GeneID" id="82883860"/>
<gene>
    <name evidence="1" type="ORF">C0Z10_10325</name>
</gene>
<dbReference type="PANTHER" id="PTHR41700">
    <property type="entry name" value="GCN5-RELATED N-ACETYLTRANSFERASE"/>
    <property type="match status" value="1"/>
</dbReference>
<organism evidence="1 2">
    <name type="scientific">Acidipropionibacterium jensenii</name>
    <dbReference type="NCBI Taxonomy" id="1749"/>
    <lineage>
        <taxon>Bacteria</taxon>
        <taxon>Bacillati</taxon>
        <taxon>Actinomycetota</taxon>
        <taxon>Actinomycetes</taxon>
        <taxon>Propionibacteriales</taxon>
        <taxon>Propionibacteriaceae</taxon>
        <taxon>Acidipropionibacterium</taxon>
    </lineage>
</organism>
<dbReference type="KEGG" id="aji:C0Z10_10325"/>
<dbReference type="SUPFAM" id="SSF55729">
    <property type="entry name" value="Acyl-CoA N-acyltransferases (Nat)"/>
    <property type="match status" value="1"/>
</dbReference>
<evidence type="ECO:0000313" key="2">
    <source>
        <dbReference type="Proteomes" id="UP000285875"/>
    </source>
</evidence>
<dbReference type="EMBL" id="CP025570">
    <property type="protein sequence ID" value="AZZ40077.1"/>
    <property type="molecule type" value="Genomic_DNA"/>
</dbReference>
<dbReference type="InterPro" id="IPR038764">
    <property type="entry name" value="GNAT_N_AcTrfase_prd"/>
</dbReference>
<accession>A0A3Q9ULS4</accession>
<dbReference type="Proteomes" id="UP000285875">
    <property type="component" value="Chromosome"/>
</dbReference>
<dbReference type="PANTHER" id="PTHR41700:SF1">
    <property type="entry name" value="N-ACETYLTRANSFERASE DOMAIN-CONTAINING PROTEIN"/>
    <property type="match status" value="1"/>
</dbReference>
<dbReference type="InterPro" id="IPR016181">
    <property type="entry name" value="Acyl_CoA_acyltransferase"/>
</dbReference>
<protein>
    <submittedName>
        <fullName evidence="1">Uncharacterized protein</fullName>
    </submittedName>
</protein>
<reference evidence="2" key="1">
    <citation type="submission" date="2017-12" db="EMBL/GenBank/DDBJ databases">
        <title>Whole genome sequencing of Acidipropionibacterium jensenii strains JS279 and JS280.</title>
        <authorList>
            <person name="Deptula P."/>
            <person name="Laine P."/>
            <person name="Smolander O.-P."/>
            <person name="Paulin L."/>
            <person name="Auvinen P."/>
            <person name="Varmanen P."/>
        </authorList>
    </citation>
    <scope>NUCLEOTIDE SEQUENCE [LARGE SCALE GENOMIC DNA]</scope>
    <source>
        <strain evidence="2">JS280</strain>
    </source>
</reference>
<dbReference type="RefSeq" id="WP_097799317.1">
    <property type="nucleotide sequence ID" value="NZ_CP025570.1"/>
</dbReference>